<evidence type="ECO:0000313" key="19">
    <source>
        <dbReference type="Proteomes" id="UP000324832"/>
    </source>
</evidence>
<evidence type="ECO:0000256" key="17">
    <source>
        <dbReference type="SAM" id="Phobius"/>
    </source>
</evidence>
<dbReference type="InterPro" id="IPR001128">
    <property type="entry name" value="Cyt_P450"/>
</dbReference>
<evidence type="ECO:0000313" key="18">
    <source>
        <dbReference type="EMBL" id="VVC97204.1"/>
    </source>
</evidence>
<evidence type="ECO:0000256" key="1">
    <source>
        <dbReference type="ARBA" id="ARBA00001971"/>
    </source>
</evidence>
<dbReference type="InterPro" id="IPR036396">
    <property type="entry name" value="Cyt_P450_sf"/>
</dbReference>
<reference evidence="18 19" key="1">
    <citation type="submission" date="2017-07" db="EMBL/GenBank/DDBJ databases">
        <authorList>
            <person name="Talla V."/>
            <person name="Backstrom N."/>
        </authorList>
    </citation>
    <scope>NUCLEOTIDE SEQUENCE [LARGE SCALE GENOMIC DNA]</scope>
</reference>
<keyword evidence="6 15" id="KW-0349">Heme</keyword>
<dbReference type="AlphaFoldDB" id="A0A5E4QG61"/>
<keyword evidence="9" id="KW-0492">Microsome</keyword>
<evidence type="ECO:0000256" key="7">
    <source>
        <dbReference type="ARBA" id="ARBA00022723"/>
    </source>
</evidence>
<evidence type="ECO:0000256" key="8">
    <source>
        <dbReference type="ARBA" id="ARBA00022824"/>
    </source>
</evidence>
<dbReference type="EMBL" id="FZQP02003079">
    <property type="protein sequence ID" value="VVC97204.1"/>
    <property type="molecule type" value="Genomic_DNA"/>
</dbReference>
<dbReference type="InterPro" id="IPR017972">
    <property type="entry name" value="Cyt_P450_CS"/>
</dbReference>
<dbReference type="InterPro" id="IPR050476">
    <property type="entry name" value="Insect_CytP450_Detox"/>
</dbReference>
<comment type="similarity">
    <text evidence="4 16">Belongs to the cytochrome P450 family.</text>
</comment>
<dbReference type="Pfam" id="PF00067">
    <property type="entry name" value="p450"/>
    <property type="match status" value="1"/>
</dbReference>
<organism evidence="18 19">
    <name type="scientific">Leptidea sinapis</name>
    <dbReference type="NCBI Taxonomy" id="189913"/>
    <lineage>
        <taxon>Eukaryota</taxon>
        <taxon>Metazoa</taxon>
        <taxon>Ecdysozoa</taxon>
        <taxon>Arthropoda</taxon>
        <taxon>Hexapoda</taxon>
        <taxon>Insecta</taxon>
        <taxon>Pterygota</taxon>
        <taxon>Neoptera</taxon>
        <taxon>Endopterygota</taxon>
        <taxon>Lepidoptera</taxon>
        <taxon>Glossata</taxon>
        <taxon>Ditrysia</taxon>
        <taxon>Papilionoidea</taxon>
        <taxon>Pieridae</taxon>
        <taxon>Dismorphiinae</taxon>
        <taxon>Leptidea</taxon>
    </lineage>
</organism>
<sequence length="463" mass="53634">MFFESFLLNLLILLILILALLFDYVTKYFSYWYIRHIPNKTPIPCFGTDYHRIIGFRSTSQEVDTLYKQYSEKFVGCIKSRIPDLIVKDPDVVRKILSTDFLNFHSRGLGLDKSRDVCLRNNLFYVEGEKWTLLRDTLETLLNNMKFETQEGLHDCLSGINGDTNIEQLLCMILDIVFKDLLIGNDVEECIITHLRQRAIKRSFKDKAKTYLKNIFPSLFVLFNLESSLTTECLKVRNINETKLYKGFKKAKSISQLDSKSIKVRAENEIELGVLSLFITEGYIPCYNVLTALLYELAKHPEIQERARNNENNLNLAIKETLRLYSPYANITRKCIGRYLASKDLLIDKGVMITIPTSSMQKDETLFNDPESFKPERFEKTDAVDGFYPFGMGPKKCVGKSVTYSIRCKLFPYTINLANITKDRHFIRHLIQAVALKMRVSAVTWPLAPLQTFYDYLITILEP</sequence>
<evidence type="ECO:0000256" key="12">
    <source>
        <dbReference type="ARBA" id="ARBA00023033"/>
    </source>
</evidence>
<dbReference type="GO" id="GO:0005506">
    <property type="term" value="F:iron ion binding"/>
    <property type="evidence" value="ECO:0007669"/>
    <property type="project" value="InterPro"/>
</dbReference>
<evidence type="ECO:0000256" key="3">
    <source>
        <dbReference type="ARBA" id="ARBA00004406"/>
    </source>
</evidence>
<name>A0A5E4QG61_9NEOP</name>
<proteinExistence type="inferred from homology"/>
<dbReference type="PRINTS" id="PR00463">
    <property type="entry name" value="EP450I"/>
</dbReference>
<dbReference type="Proteomes" id="UP000324832">
    <property type="component" value="Unassembled WGS sequence"/>
</dbReference>
<keyword evidence="7 15" id="KW-0479">Metal-binding</keyword>
<keyword evidence="10 16" id="KW-0560">Oxidoreductase</keyword>
<evidence type="ECO:0000256" key="4">
    <source>
        <dbReference type="ARBA" id="ARBA00010617"/>
    </source>
</evidence>
<dbReference type="PANTHER" id="PTHR24292">
    <property type="entry name" value="CYTOCHROME P450"/>
    <property type="match status" value="1"/>
</dbReference>
<comment type="subcellular location">
    <subcellularLocation>
        <location evidence="3">Endoplasmic reticulum membrane</location>
        <topology evidence="3">Peripheral membrane protein</topology>
    </subcellularLocation>
    <subcellularLocation>
        <location evidence="2">Microsome membrane</location>
        <topology evidence="2">Peripheral membrane protein</topology>
    </subcellularLocation>
</comment>
<gene>
    <name evidence="18" type="ORF">LSINAPIS_LOCUS8539</name>
</gene>
<protein>
    <recommendedName>
        <fullName evidence="5">unspecific monooxygenase</fullName>
        <ecNumber evidence="5">1.14.14.1</ecNumber>
    </recommendedName>
</protein>
<keyword evidence="17" id="KW-1133">Transmembrane helix</keyword>
<dbReference type="Gene3D" id="1.10.630.10">
    <property type="entry name" value="Cytochrome P450"/>
    <property type="match status" value="1"/>
</dbReference>
<dbReference type="GO" id="GO:0020037">
    <property type="term" value="F:heme binding"/>
    <property type="evidence" value="ECO:0007669"/>
    <property type="project" value="InterPro"/>
</dbReference>
<keyword evidence="8" id="KW-0256">Endoplasmic reticulum</keyword>
<feature type="transmembrane region" description="Helical" evidence="17">
    <location>
        <begin position="6"/>
        <end position="25"/>
    </location>
</feature>
<dbReference type="InterPro" id="IPR002401">
    <property type="entry name" value="Cyt_P450_E_grp-I"/>
</dbReference>
<dbReference type="PANTHER" id="PTHR24292:SF54">
    <property type="entry name" value="CYP9F3-RELATED"/>
    <property type="match status" value="1"/>
</dbReference>
<evidence type="ECO:0000256" key="14">
    <source>
        <dbReference type="ARBA" id="ARBA00047827"/>
    </source>
</evidence>
<dbReference type="GO" id="GO:0005789">
    <property type="term" value="C:endoplasmic reticulum membrane"/>
    <property type="evidence" value="ECO:0007669"/>
    <property type="project" value="UniProtKB-SubCell"/>
</dbReference>
<evidence type="ECO:0000256" key="9">
    <source>
        <dbReference type="ARBA" id="ARBA00022848"/>
    </source>
</evidence>
<dbReference type="GO" id="GO:0016712">
    <property type="term" value="F:oxidoreductase activity, acting on paired donors, with incorporation or reduction of molecular oxygen, reduced flavin or flavoprotein as one donor, and incorporation of one atom of oxygen"/>
    <property type="evidence" value="ECO:0007669"/>
    <property type="project" value="UniProtKB-EC"/>
</dbReference>
<evidence type="ECO:0000256" key="13">
    <source>
        <dbReference type="ARBA" id="ARBA00023136"/>
    </source>
</evidence>
<evidence type="ECO:0000256" key="15">
    <source>
        <dbReference type="PIRSR" id="PIRSR602401-1"/>
    </source>
</evidence>
<evidence type="ECO:0000256" key="6">
    <source>
        <dbReference type="ARBA" id="ARBA00022617"/>
    </source>
</evidence>
<keyword evidence="12 16" id="KW-0503">Monooxygenase</keyword>
<evidence type="ECO:0000256" key="10">
    <source>
        <dbReference type="ARBA" id="ARBA00023002"/>
    </source>
</evidence>
<feature type="binding site" description="axial binding residue" evidence="15">
    <location>
        <position position="397"/>
    </location>
    <ligand>
        <name>heme</name>
        <dbReference type="ChEBI" id="CHEBI:30413"/>
    </ligand>
    <ligandPart>
        <name>Fe</name>
        <dbReference type="ChEBI" id="CHEBI:18248"/>
    </ligandPart>
</feature>
<evidence type="ECO:0000256" key="5">
    <source>
        <dbReference type="ARBA" id="ARBA00012109"/>
    </source>
</evidence>
<keyword evidence="17" id="KW-0812">Transmembrane</keyword>
<keyword evidence="19" id="KW-1185">Reference proteome</keyword>
<comment type="catalytic activity">
    <reaction evidence="14">
        <text>an organic molecule + reduced [NADPH--hemoprotein reductase] + O2 = an alcohol + oxidized [NADPH--hemoprotein reductase] + H2O + H(+)</text>
        <dbReference type="Rhea" id="RHEA:17149"/>
        <dbReference type="Rhea" id="RHEA-COMP:11964"/>
        <dbReference type="Rhea" id="RHEA-COMP:11965"/>
        <dbReference type="ChEBI" id="CHEBI:15377"/>
        <dbReference type="ChEBI" id="CHEBI:15378"/>
        <dbReference type="ChEBI" id="CHEBI:15379"/>
        <dbReference type="ChEBI" id="CHEBI:30879"/>
        <dbReference type="ChEBI" id="CHEBI:57618"/>
        <dbReference type="ChEBI" id="CHEBI:58210"/>
        <dbReference type="ChEBI" id="CHEBI:142491"/>
        <dbReference type="EC" id="1.14.14.1"/>
    </reaction>
</comment>
<comment type="cofactor">
    <cofactor evidence="1 15">
        <name>heme</name>
        <dbReference type="ChEBI" id="CHEBI:30413"/>
    </cofactor>
</comment>
<dbReference type="EC" id="1.14.14.1" evidence="5"/>
<keyword evidence="11 15" id="KW-0408">Iron</keyword>
<evidence type="ECO:0000256" key="2">
    <source>
        <dbReference type="ARBA" id="ARBA00004174"/>
    </source>
</evidence>
<evidence type="ECO:0000256" key="16">
    <source>
        <dbReference type="RuleBase" id="RU000461"/>
    </source>
</evidence>
<dbReference type="SUPFAM" id="SSF48264">
    <property type="entry name" value="Cytochrome P450"/>
    <property type="match status" value="1"/>
</dbReference>
<dbReference type="PROSITE" id="PS00086">
    <property type="entry name" value="CYTOCHROME_P450"/>
    <property type="match status" value="1"/>
</dbReference>
<keyword evidence="13 17" id="KW-0472">Membrane</keyword>
<accession>A0A5E4QG61</accession>
<evidence type="ECO:0000256" key="11">
    <source>
        <dbReference type="ARBA" id="ARBA00023004"/>
    </source>
</evidence>